<evidence type="ECO:0000256" key="1">
    <source>
        <dbReference type="ARBA" id="ARBA00022837"/>
    </source>
</evidence>
<dbReference type="SUPFAM" id="SSF47473">
    <property type="entry name" value="EF-hand"/>
    <property type="match status" value="1"/>
</dbReference>
<dbReference type="EMBL" id="JAIWYP010000001">
    <property type="protein sequence ID" value="KAH3889099.1"/>
    <property type="molecule type" value="Genomic_DNA"/>
</dbReference>
<feature type="signal peptide" evidence="2">
    <location>
        <begin position="1"/>
        <end position="16"/>
    </location>
</feature>
<accession>A0A9D4N8E8</accession>
<sequence>MCHVLIFALALTHASCQHENNDTTVDVRVSTDGRNGRLDAGWTHDFGNGVRTEARGNFDTRGNWGASLGASSNGFDIRGSTDGHNGRLDAGWTRNLGRGSSIGVGGNVDTRGNWGVKATLSFRRKRRNTQQMKHFILSLDVNQCNFNLYDANRDGVITKEELVAVFGDNTNTTELFQALDIISGDGKVDRDEFHYLMSRTIDGC</sequence>
<name>A0A9D4N8E8_DREPO</name>
<dbReference type="AlphaFoldDB" id="A0A9D4N8E8"/>
<evidence type="ECO:0000313" key="5">
    <source>
        <dbReference type="Proteomes" id="UP000828390"/>
    </source>
</evidence>
<dbReference type="Gene3D" id="1.10.238.10">
    <property type="entry name" value="EF-hand"/>
    <property type="match status" value="1"/>
</dbReference>
<evidence type="ECO:0000259" key="3">
    <source>
        <dbReference type="PROSITE" id="PS50222"/>
    </source>
</evidence>
<proteinExistence type="predicted"/>
<keyword evidence="5" id="KW-1185">Reference proteome</keyword>
<dbReference type="GO" id="GO:0005509">
    <property type="term" value="F:calcium ion binding"/>
    <property type="evidence" value="ECO:0007669"/>
    <property type="project" value="InterPro"/>
</dbReference>
<evidence type="ECO:0000313" key="4">
    <source>
        <dbReference type="EMBL" id="KAH3889099.1"/>
    </source>
</evidence>
<reference evidence="4" key="1">
    <citation type="journal article" date="2019" name="bioRxiv">
        <title>The Genome of the Zebra Mussel, Dreissena polymorpha: A Resource for Invasive Species Research.</title>
        <authorList>
            <person name="McCartney M.A."/>
            <person name="Auch B."/>
            <person name="Kono T."/>
            <person name="Mallez S."/>
            <person name="Zhang Y."/>
            <person name="Obille A."/>
            <person name="Becker A."/>
            <person name="Abrahante J.E."/>
            <person name="Garbe J."/>
            <person name="Badalamenti J.P."/>
            <person name="Herman A."/>
            <person name="Mangelson H."/>
            <person name="Liachko I."/>
            <person name="Sullivan S."/>
            <person name="Sone E.D."/>
            <person name="Koren S."/>
            <person name="Silverstein K.A.T."/>
            <person name="Beckman K.B."/>
            <person name="Gohl D.M."/>
        </authorList>
    </citation>
    <scope>NUCLEOTIDE SEQUENCE</scope>
    <source>
        <strain evidence="4">Duluth1</strain>
        <tissue evidence="4">Whole animal</tissue>
    </source>
</reference>
<dbReference type="InterPro" id="IPR002048">
    <property type="entry name" value="EF_hand_dom"/>
</dbReference>
<dbReference type="PROSITE" id="PS00018">
    <property type="entry name" value="EF_HAND_1"/>
    <property type="match status" value="1"/>
</dbReference>
<dbReference type="Pfam" id="PF13202">
    <property type="entry name" value="EF-hand_5"/>
    <property type="match status" value="1"/>
</dbReference>
<protein>
    <recommendedName>
        <fullName evidence="3">EF-hand domain-containing protein</fullName>
    </recommendedName>
</protein>
<evidence type="ECO:0000256" key="2">
    <source>
        <dbReference type="SAM" id="SignalP"/>
    </source>
</evidence>
<comment type="caution">
    <text evidence="4">The sequence shown here is derived from an EMBL/GenBank/DDBJ whole genome shotgun (WGS) entry which is preliminary data.</text>
</comment>
<dbReference type="Proteomes" id="UP000828390">
    <property type="component" value="Unassembled WGS sequence"/>
</dbReference>
<gene>
    <name evidence="4" type="ORF">DPMN_013148</name>
</gene>
<dbReference type="PROSITE" id="PS50222">
    <property type="entry name" value="EF_HAND_2"/>
    <property type="match status" value="1"/>
</dbReference>
<organism evidence="4 5">
    <name type="scientific">Dreissena polymorpha</name>
    <name type="common">Zebra mussel</name>
    <name type="synonym">Mytilus polymorpha</name>
    <dbReference type="NCBI Taxonomy" id="45954"/>
    <lineage>
        <taxon>Eukaryota</taxon>
        <taxon>Metazoa</taxon>
        <taxon>Spiralia</taxon>
        <taxon>Lophotrochozoa</taxon>
        <taxon>Mollusca</taxon>
        <taxon>Bivalvia</taxon>
        <taxon>Autobranchia</taxon>
        <taxon>Heteroconchia</taxon>
        <taxon>Euheterodonta</taxon>
        <taxon>Imparidentia</taxon>
        <taxon>Neoheterodontei</taxon>
        <taxon>Myida</taxon>
        <taxon>Dreissenoidea</taxon>
        <taxon>Dreissenidae</taxon>
        <taxon>Dreissena</taxon>
    </lineage>
</organism>
<feature type="chain" id="PRO_5039458561" description="EF-hand domain-containing protein" evidence="2">
    <location>
        <begin position="17"/>
        <end position="204"/>
    </location>
</feature>
<keyword evidence="1" id="KW-0106">Calcium</keyword>
<dbReference type="InterPro" id="IPR011992">
    <property type="entry name" value="EF-hand-dom_pair"/>
</dbReference>
<dbReference type="InterPro" id="IPR018247">
    <property type="entry name" value="EF_Hand_1_Ca_BS"/>
</dbReference>
<keyword evidence="2" id="KW-0732">Signal</keyword>
<feature type="domain" description="EF-hand" evidence="3">
    <location>
        <begin position="146"/>
        <end position="172"/>
    </location>
</feature>
<reference evidence="4" key="2">
    <citation type="submission" date="2020-11" db="EMBL/GenBank/DDBJ databases">
        <authorList>
            <person name="McCartney M.A."/>
            <person name="Auch B."/>
            <person name="Kono T."/>
            <person name="Mallez S."/>
            <person name="Becker A."/>
            <person name="Gohl D.M."/>
            <person name="Silverstein K.A.T."/>
            <person name="Koren S."/>
            <person name="Bechman K.B."/>
            <person name="Herman A."/>
            <person name="Abrahante J.E."/>
            <person name="Garbe J."/>
        </authorList>
    </citation>
    <scope>NUCLEOTIDE SEQUENCE</scope>
    <source>
        <strain evidence="4">Duluth1</strain>
        <tissue evidence="4">Whole animal</tissue>
    </source>
</reference>
<dbReference type="CDD" id="cd00051">
    <property type="entry name" value="EFh"/>
    <property type="match status" value="1"/>
</dbReference>